<feature type="region of interest" description="Disordered" evidence="1">
    <location>
        <begin position="1"/>
        <end position="232"/>
    </location>
</feature>
<keyword evidence="3" id="KW-1185">Reference proteome</keyword>
<feature type="compositionally biased region" description="Low complexity" evidence="1">
    <location>
        <begin position="18"/>
        <end position="43"/>
    </location>
</feature>
<reference evidence="2" key="1">
    <citation type="submission" date="2023-03" db="EMBL/GenBank/DDBJ databases">
        <title>Massive genome expansion in bonnet fungi (Mycena s.s.) driven by repeated elements and novel gene families across ecological guilds.</title>
        <authorList>
            <consortium name="Lawrence Berkeley National Laboratory"/>
            <person name="Harder C.B."/>
            <person name="Miyauchi S."/>
            <person name="Viragh M."/>
            <person name="Kuo A."/>
            <person name="Thoen E."/>
            <person name="Andreopoulos B."/>
            <person name="Lu D."/>
            <person name="Skrede I."/>
            <person name="Drula E."/>
            <person name="Henrissat B."/>
            <person name="Morin E."/>
            <person name="Kohler A."/>
            <person name="Barry K."/>
            <person name="LaButti K."/>
            <person name="Morin E."/>
            <person name="Salamov A."/>
            <person name="Lipzen A."/>
            <person name="Mereny Z."/>
            <person name="Hegedus B."/>
            <person name="Baldrian P."/>
            <person name="Stursova M."/>
            <person name="Weitz H."/>
            <person name="Taylor A."/>
            <person name="Grigoriev I.V."/>
            <person name="Nagy L.G."/>
            <person name="Martin F."/>
            <person name="Kauserud H."/>
        </authorList>
    </citation>
    <scope>NUCLEOTIDE SEQUENCE</scope>
    <source>
        <strain evidence="2">CBHHK067</strain>
    </source>
</reference>
<evidence type="ECO:0000313" key="3">
    <source>
        <dbReference type="Proteomes" id="UP001221757"/>
    </source>
</evidence>
<dbReference type="Proteomes" id="UP001221757">
    <property type="component" value="Unassembled WGS sequence"/>
</dbReference>
<evidence type="ECO:0000256" key="1">
    <source>
        <dbReference type="SAM" id="MobiDB-lite"/>
    </source>
</evidence>
<dbReference type="AlphaFoldDB" id="A0AAD7D4W7"/>
<feature type="compositionally biased region" description="Basic residues" evidence="1">
    <location>
        <begin position="136"/>
        <end position="167"/>
    </location>
</feature>
<dbReference type="EMBL" id="JARKIE010000130">
    <property type="protein sequence ID" value="KAJ7679614.1"/>
    <property type="molecule type" value="Genomic_DNA"/>
</dbReference>
<accession>A0AAD7D4W7</accession>
<evidence type="ECO:0000313" key="2">
    <source>
        <dbReference type="EMBL" id="KAJ7679614.1"/>
    </source>
</evidence>
<sequence>MVTRGGSRVSRTPRWRVRASTTATSRALRTPSRTPRTQSPTPRISRRPHSHMRTDTQTRPPPPPPQAVAHAAKKSARRRIPSRRLHHYPGHASRSGARPPPPSRVPAPLTRSSTVRPASLTQRARWTSRTTGSTPSRRRHLRLRRAARSRRPRRRRRARAGGRRRSPFQRALPFRVGQGGTATPAPQERQRNVTMSSHTAGTGGGQRMHTARAQDGGRTQSDGVCGILTEGS</sequence>
<comment type="caution">
    <text evidence="2">The sequence shown here is derived from an EMBL/GenBank/DDBJ whole genome shotgun (WGS) entry which is preliminary data.</text>
</comment>
<gene>
    <name evidence="2" type="ORF">B0H17DRAFT_99972</name>
</gene>
<organism evidence="2 3">
    <name type="scientific">Mycena rosella</name>
    <name type="common">Pink bonnet</name>
    <name type="synonym">Agaricus rosellus</name>
    <dbReference type="NCBI Taxonomy" id="1033263"/>
    <lineage>
        <taxon>Eukaryota</taxon>
        <taxon>Fungi</taxon>
        <taxon>Dikarya</taxon>
        <taxon>Basidiomycota</taxon>
        <taxon>Agaricomycotina</taxon>
        <taxon>Agaricomycetes</taxon>
        <taxon>Agaricomycetidae</taxon>
        <taxon>Agaricales</taxon>
        <taxon>Marasmiineae</taxon>
        <taxon>Mycenaceae</taxon>
        <taxon>Mycena</taxon>
    </lineage>
</organism>
<name>A0AAD7D4W7_MYCRO</name>
<proteinExistence type="predicted"/>
<feature type="compositionally biased region" description="Basic residues" evidence="1">
    <location>
        <begin position="71"/>
        <end position="89"/>
    </location>
</feature>
<feature type="compositionally biased region" description="Polar residues" evidence="1">
    <location>
        <begin position="110"/>
        <end position="125"/>
    </location>
</feature>
<protein>
    <submittedName>
        <fullName evidence="2">Uncharacterized protein</fullName>
    </submittedName>
</protein>